<dbReference type="AlphaFoldDB" id="A0A9N9D410"/>
<dbReference type="EMBL" id="CAJVPJ010002563">
    <property type="protein sequence ID" value="CAG8624456.1"/>
    <property type="molecule type" value="Genomic_DNA"/>
</dbReference>
<organism evidence="1 2">
    <name type="scientific">Paraglomus occultum</name>
    <dbReference type="NCBI Taxonomy" id="144539"/>
    <lineage>
        <taxon>Eukaryota</taxon>
        <taxon>Fungi</taxon>
        <taxon>Fungi incertae sedis</taxon>
        <taxon>Mucoromycota</taxon>
        <taxon>Glomeromycotina</taxon>
        <taxon>Glomeromycetes</taxon>
        <taxon>Paraglomerales</taxon>
        <taxon>Paraglomeraceae</taxon>
        <taxon>Paraglomus</taxon>
    </lineage>
</organism>
<feature type="non-terminal residue" evidence="1">
    <location>
        <position position="58"/>
    </location>
</feature>
<sequence length="58" mass="6763">QDQHFCHQRILEKLKLLLRLLVGIRICAGYRLGSDYICCSSSPRRRHRGLGEAKELRV</sequence>
<gene>
    <name evidence="1" type="ORF">POCULU_LOCUS8581</name>
</gene>
<name>A0A9N9D410_9GLOM</name>
<dbReference type="Proteomes" id="UP000789572">
    <property type="component" value="Unassembled WGS sequence"/>
</dbReference>
<accession>A0A9N9D410</accession>
<keyword evidence="2" id="KW-1185">Reference proteome</keyword>
<comment type="caution">
    <text evidence="1">The sequence shown here is derived from an EMBL/GenBank/DDBJ whole genome shotgun (WGS) entry which is preliminary data.</text>
</comment>
<evidence type="ECO:0000313" key="2">
    <source>
        <dbReference type="Proteomes" id="UP000789572"/>
    </source>
</evidence>
<proteinExistence type="predicted"/>
<evidence type="ECO:0000313" key="1">
    <source>
        <dbReference type="EMBL" id="CAG8624456.1"/>
    </source>
</evidence>
<protein>
    <submittedName>
        <fullName evidence="1">9481_t:CDS:1</fullName>
    </submittedName>
</protein>
<reference evidence="1" key="1">
    <citation type="submission" date="2021-06" db="EMBL/GenBank/DDBJ databases">
        <authorList>
            <person name="Kallberg Y."/>
            <person name="Tangrot J."/>
            <person name="Rosling A."/>
        </authorList>
    </citation>
    <scope>NUCLEOTIDE SEQUENCE</scope>
    <source>
        <strain evidence="1">IA702</strain>
    </source>
</reference>